<gene>
    <name evidence="2" type="ORF">CEXT_216821</name>
</gene>
<organism evidence="2 3">
    <name type="scientific">Caerostris extrusa</name>
    <name type="common">Bark spider</name>
    <name type="synonym">Caerostris bankana</name>
    <dbReference type="NCBI Taxonomy" id="172846"/>
    <lineage>
        <taxon>Eukaryota</taxon>
        <taxon>Metazoa</taxon>
        <taxon>Ecdysozoa</taxon>
        <taxon>Arthropoda</taxon>
        <taxon>Chelicerata</taxon>
        <taxon>Arachnida</taxon>
        <taxon>Araneae</taxon>
        <taxon>Araneomorphae</taxon>
        <taxon>Entelegynae</taxon>
        <taxon>Araneoidea</taxon>
        <taxon>Araneidae</taxon>
        <taxon>Caerostris</taxon>
    </lineage>
</organism>
<comment type="caution">
    <text evidence="2">The sequence shown here is derived from an EMBL/GenBank/DDBJ whole genome shotgun (WGS) entry which is preliminary data.</text>
</comment>
<sequence length="128" mass="14534">MQRLYYSSQNPLEKKIVGMEASSVSPKVLCSISLKYDDEGGKQQNKSSSIKEEKKNLFFLFHHHHPQDNFSQVHILTRSTFPKLFLKPTFRTCPTDLVRGREDKGMQSTVCSDDSQNKLTEAGAVNPT</sequence>
<feature type="region of interest" description="Disordered" evidence="1">
    <location>
        <begin position="101"/>
        <end position="128"/>
    </location>
</feature>
<dbReference type="EMBL" id="BPLR01005883">
    <property type="protein sequence ID" value="GIY05857.1"/>
    <property type="molecule type" value="Genomic_DNA"/>
</dbReference>
<keyword evidence="3" id="KW-1185">Reference proteome</keyword>
<reference evidence="2 3" key="1">
    <citation type="submission" date="2021-06" db="EMBL/GenBank/DDBJ databases">
        <title>Caerostris extrusa draft genome.</title>
        <authorList>
            <person name="Kono N."/>
            <person name="Arakawa K."/>
        </authorList>
    </citation>
    <scope>NUCLEOTIDE SEQUENCE [LARGE SCALE GENOMIC DNA]</scope>
</reference>
<evidence type="ECO:0000313" key="3">
    <source>
        <dbReference type="Proteomes" id="UP001054945"/>
    </source>
</evidence>
<dbReference type="Proteomes" id="UP001054945">
    <property type="component" value="Unassembled WGS sequence"/>
</dbReference>
<evidence type="ECO:0000256" key="1">
    <source>
        <dbReference type="SAM" id="MobiDB-lite"/>
    </source>
</evidence>
<proteinExistence type="predicted"/>
<accession>A0AAV4Q960</accession>
<dbReference type="AlphaFoldDB" id="A0AAV4Q960"/>
<name>A0AAV4Q960_CAEEX</name>
<feature type="compositionally biased region" description="Polar residues" evidence="1">
    <location>
        <begin position="106"/>
        <end position="119"/>
    </location>
</feature>
<evidence type="ECO:0000313" key="2">
    <source>
        <dbReference type="EMBL" id="GIY05857.1"/>
    </source>
</evidence>
<protein>
    <submittedName>
        <fullName evidence="2">Uncharacterized protein</fullName>
    </submittedName>
</protein>